<keyword evidence="3" id="KW-1185">Reference proteome</keyword>
<keyword evidence="1" id="KW-1133">Transmembrane helix</keyword>
<evidence type="ECO:0000256" key="1">
    <source>
        <dbReference type="SAM" id="Phobius"/>
    </source>
</evidence>
<keyword evidence="1" id="KW-0812">Transmembrane</keyword>
<keyword evidence="1" id="KW-0472">Membrane</keyword>
<dbReference type="AlphaFoldDB" id="A0A4Q2T9J8"/>
<feature type="transmembrane region" description="Helical" evidence="1">
    <location>
        <begin position="12"/>
        <end position="31"/>
    </location>
</feature>
<reference evidence="2 3" key="1">
    <citation type="submission" date="2019-01" db="EMBL/GenBank/DDBJ databases">
        <title>Novel species of Nocardioides.</title>
        <authorList>
            <person name="Liu Q."/>
            <person name="X Y.-H."/>
        </authorList>
    </citation>
    <scope>NUCLEOTIDE SEQUENCE [LARGE SCALE GENOMIC DNA]</scope>
    <source>
        <strain evidence="2 3">HLT2-9</strain>
    </source>
</reference>
<proteinExistence type="predicted"/>
<comment type="caution">
    <text evidence="2">The sequence shown here is derived from an EMBL/GenBank/DDBJ whole genome shotgun (WGS) entry which is preliminary data.</text>
</comment>
<accession>A0A4Q2T9J8</accession>
<evidence type="ECO:0000313" key="3">
    <source>
        <dbReference type="Proteomes" id="UP000291101"/>
    </source>
</evidence>
<sequence length="71" mass="7567">MESDGEPAHRSGRTSTVVLGVLWAILGAWLISSGDTGPGVGMLLLAGAYGLAFVSPRVEAFMYTPIFRRKK</sequence>
<dbReference type="EMBL" id="SDWV01000003">
    <property type="protein sequence ID" value="RYC13784.1"/>
    <property type="molecule type" value="Genomic_DNA"/>
</dbReference>
<protein>
    <submittedName>
        <fullName evidence="2">Uncharacterized protein</fullName>
    </submittedName>
</protein>
<gene>
    <name evidence="2" type="ORF">EUA94_04090</name>
</gene>
<organism evidence="2 3">
    <name type="scientific">Nocardioides zhouii</name>
    <dbReference type="NCBI Taxonomy" id="1168729"/>
    <lineage>
        <taxon>Bacteria</taxon>
        <taxon>Bacillati</taxon>
        <taxon>Actinomycetota</taxon>
        <taxon>Actinomycetes</taxon>
        <taxon>Propionibacteriales</taxon>
        <taxon>Nocardioidaceae</taxon>
        <taxon>Nocardioides</taxon>
    </lineage>
</organism>
<feature type="transmembrane region" description="Helical" evidence="1">
    <location>
        <begin position="43"/>
        <end position="63"/>
    </location>
</feature>
<dbReference type="RefSeq" id="WP_129424956.1">
    <property type="nucleotide sequence ID" value="NZ_SDWV01000003.1"/>
</dbReference>
<dbReference type="Proteomes" id="UP000291101">
    <property type="component" value="Unassembled WGS sequence"/>
</dbReference>
<name>A0A4Q2T9J8_9ACTN</name>
<evidence type="ECO:0000313" key="2">
    <source>
        <dbReference type="EMBL" id="RYC13784.1"/>
    </source>
</evidence>